<gene>
    <name evidence="1" type="ORF">H6P81_021325</name>
</gene>
<accession>A0AAV7DRR7</accession>
<name>A0AAV7DRR7_ARIFI</name>
<sequence>MHGSGIGRGGSRALRRSGARWTCAEWCFRQSRAAASSLLPFPFTARTSRGLVGSLAFPWCLCVFFPRRGSSPLMYSPFETRRRPVAAGTGGRNRRPRIFLPRLVSRRCARTPDARKCSWTHVNAAVPMDLVDSRTKSDRLQLLLDRRCPRPVLRRALASGAAVEAPRLSRGCYLVDPASSHMLVSKIKPCMCKYEQIQTVETANGSLNQL</sequence>
<keyword evidence="2" id="KW-1185">Reference proteome</keyword>
<dbReference type="AlphaFoldDB" id="A0AAV7DRR7"/>
<protein>
    <submittedName>
        <fullName evidence="1">Uncharacterized protein</fullName>
    </submittedName>
</protein>
<dbReference type="EMBL" id="JAINDJ010000014">
    <property type="protein sequence ID" value="KAG9438730.1"/>
    <property type="molecule type" value="Genomic_DNA"/>
</dbReference>
<dbReference type="Proteomes" id="UP000825729">
    <property type="component" value="Unassembled WGS sequence"/>
</dbReference>
<reference evidence="1 2" key="1">
    <citation type="submission" date="2021-07" db="EMBL/GenBank/DDBJ databases">
        <title>The Aristolochia fimbriata genome: insights into angiosperm evolution, floral development and chemical biosynthesis.</title>
        <authorList>
            <person name="Jiao Y."/>
        </authorList>
    </citation>
    <scope>NUCLEOTIDE SEQUENCE [LARGE SCALE GENOMIC DNA]</scope>
    <source>
        <strain evidence="1">IBCAS-2021</strain>
        <tissue evidence="1">Leaf</tissue>
    </source>
</reference>
<evidence type="ECO:0000313" key="1">
    <source>
        <dbReference type="EMBL" id="KAG9438730.1"/>
    </source>
</evidence>
<organism evidence="1 2">
    <name type="scientific">Aristolochia fimbriata</name>
    <name type="common">White veined hardy Dutchman's pipe vine</name>
    <dbReference type="NCBI Taxonomy" id="158543"/>
    <lineage>
        <taxon>Eukaryota</taxon>
        <taxon>Viridiplantae</taxon>
        <taxon>Streptophyta</taxon>
        <taxon>Embryophyta</taxon>
        <taxon>Tracheophyta</taxon>
        <taxon>Spermatophyta</taxon>
        <taxon>Magnoliopsida</taxon>
        <taxon>Magnoliidae</taxon>
        <taxon>Piperales</taxon>
        <taxon>Aristolochiaceae</taxon>
        <taxon>Aristolochia</taxon>
    </lineage>
</organism>
<evidence type="ECO:0000313" key="2">
    <source>
        <dbReference type="Proteomes" id="UP000825729"/>
    </source>
</evidence>
<comment type="caution">
    <text evidence="1">The sequence shown here is derived from an EMBL/GenBank/DDBJ whole genome shotgun (WGS) entry which is preliminary data.</text>
</comment>
<proteinExistence type="predicted"/>